<accession>A0ABY5DWM4</accession>
<sequence>MKEWIAAQRRGEELVVALASAFARRDDAGIAALAQRIDRLAEVNARFARRYGIEGCVRATG</sequence>
<evidence type="ECO:0000313" key="2">
    <source>
        <dbReference type="Proteomes" id="UP001056035"/>
    </source>
</evidence>
<protein>
    <submittedName>
        <fullName evidence="1">Uncharacterized protein</fullName>
    </submittedName>
</protein>
<proteinExistence type="predicted"/>
<name>A0ABY5DWM4_9ACTN</name>
<evidence type="ECO:0000313" key="1">
    <source>
        <dbReference type="EMBL" id="UTI65944.1"/>
    </source>
</evidence>
<dbReference type="RefSeq" id="WP_254572622.1">
    <property type="nucleotide sequence ID" value="NZ_CP098502.1"/>
</dbReference>
<dbReference type="Proteomes" id="UP001056035">
    <property type="component" value="Chromosome"/>
</dbReference>
<gene>
    <name evidence="1" type="ORF">NBH00_06965</name>
</gene>
<dbReference type="EMBL" id="CP098502">
    <property type="protein sequence ID" value="UTI65944.1"/>
    <property type="molecule type" value="Genomic_DNA"/>
</dbReference>
<keyword evidence="2" id="KW-1185">Reference proteome</keyword>
<organism evidence="1 2">
    <name type="scientific">Paraconexibacter antarcticus</name>
    <dbReference type="NCBI Taxonomy" id="2949664"/>
    <lineage>
        <taxon>Bacteria</taxon>
        <taxon>Bacillati</taxon>
        <taxon>Actinomycetota</taxon>
        <taxon>Thermoleophilia</taxon>
        <taxon>Solirubrobacterales</taxon>
        <taxon>Paraconexibacteraceae</taxon>
        <taxon>Paraconexibacter</taxon>
    </lineage>
</organism>
<reference evidence="1 2" key="1">
    <citation type="submission" date="2022-06" db="EMBL/GenBank/DDBJ databases">
        <title>Paraconexibacter antarcticus.</title>
        <authorList>
            <person name="Kim C.S."/>
        </authorList>
    </citation>
    <scope>NUCLEOTIDE SEQUENCE [LARGE SCALE GENOMIC DNA]</scope>
    <source>
        <strain evidence="1 2">02-257</strain>
    </source>
</reference>